<dbReference type="PANTHER" id="PTHR37828">
    <property type="entry name" value="GSR2449 PROTEIN"/>
    <property type="match status" value="1"/>
</dbReference>
<evidence type="ECO:0000256" key="1">
    <source>
        <dbReference type="ARBA" id="ARBA00007689"/>
    </source>
</evidence>
<dbReference type="Gene3D" id="3.30.70.1060">
    <property type="entry name" value="Dimeric alpha+beta barrel"/>
    <property type="match status" value="1"/>
</dbReference>
<dbReference type="EMBL" id="BOOY01000005">
    <property type="protein sequence ID" value="GIJ01603.1"/>
    <property type="molecule type" value="Genomic_DNA"/>
</dbReference>
<name>A0A8J4DHV5_9ACTN</name>
<sequence length="91" mass="9873">MYLMISTYLRPLPEVDAARPDHFAFMDRLEADGHVVGAGRQESGTGGIVLLRAGSADEARRLMADDPYVLRGLATYEPVGWTVTRGPLAAL</sequence>
<reference evidence="3" key="1">
    <citation type="submission" date="2021-01" db="EMBL/GenBank/DDBJ databases">
        <title>Whole genome shotgun sequence of Spirilliplanes yamanashiensis NBRC 15828.</title>
        <authorList>
            <person name="Komaki H."/>
            <person name="Tamura T."/>
        </authorList>
    </citation>
    <scope>NUCLEOTIDE SEQUENCE</scope>
    <source>
        <strain evidence="3">NBRC 15828</strain>
    </source>
</reference>
<dbReference type="Pfam" id="PF03795">
    <property type="entry name" value="YCII"/>
    <property type="match status" value="1"/>
</dbReference>
<proteinExistence type="inferred from homology"/>
<evidence type="ECO:0000259" key="2">
    <source>
        <dbReference type="Pfam" id="PF03795"/>
    </source>
</evidence>
<evidence type="ECO:0000313" key="4">
    <source>
        <dbReference type="Proteomes" id="UP000652013"/>
    </source>
</evidence>
<dbReference type="AlphaFoldDB" id="A0A8J4DHV5"/>
<dbReference type="InterPro" id="IPR005545">
    <property type="entry name" value="YCII"/>
</dbReference>
<protein>
    <recommendedName>
        <fullName evidence="2">YCII-related domain-containing protein</fullName>
    </recommendedName>
</protein>
<accession>A0A8J4DHV5</accession>
<dbReference type="Proteomes" id="UP000652013">
    <property type="component" value="Unassembled WGS sequence"/>
</dbReference>
<comment type="caution">
    <text evidence="3">The sequence shown here is derived from an EMBL/GenBank/DDBJ whole genome shotgun (WGS) entry which is preliminary data.</text>
</comment>
<evidence type="ECO:0000313" key="3">
    <source>
        <dbReference type="EMBL" id="GIJ01603.1"/>
    </source>
</evidence>
<comment type="similarity">
    <text evidence="1">Belongs to the YciI family.</text>
</comment>
<feature type="domain" description="YCII-related" evidence="2">
    <location>
        <begin position="1"/>
        <end position="77"/>
    </location>
</feature>
<dbReference type="InterPro" id="IPR011008">
    <property type="entry name" value="Dimeric_a/b-barrel"/>
</dbReference>
<keyword evidence="4" id="KW-1185">Reference proteome</keyword>
<dbReference type="PANTHER" id="PTHR37828:SF1">
    <property type="entry name" value="YCII-RELATED DOMAIN-CONTAINING PROTEIN"/>
    <property type="match status" value="1"/>
</dbReference>
<gene>
    <name evidence="3" type="ORF">Sya03_09550</name>
</gene>
<organism evidence="3 4">
    <name type="scientific">Spirilliplanes yamanashiensis</name>
    <dbReference type="NCBI Taxonomy" id="42233"/>
    <lineage>
        <taxon>Bacteria</taxon>
        <taxon>Bacillati</taxon>
        <taxon>Actinomycetota</taxon>
        <taxon>Actinomycetes</taxon>
        <taxon>Micromonosporales</taxon>
        <taxon>Micromonosporaceae</taxon>
        <taxon>Spirilliplanes</taxon>
    </lineage>
</organism>
<dbReference type="SUPFAM" id="SSF54909">
    <property type="entry name" value="Dimeric alpha+beta barrel"/>
    <property type="match status" value="1"/>
</dbReference>